<dbReference type="InterPro" id="IPR048062">
    <property type="entry name" value="SE1832-like"/>
</dbReference>
<dbReference type="RefSeq" id="WP_003323559.1">
    <property type="nucleotide sequence ID" value="NZ_ALPT02000056.1"/>
</dbReference>
<dbReference type="NCBIfam" id="NF040877">
    <property type="entry name" value="SE1832_fam"/>
    <property type="match status" value="1"/>
</dbReference>
<proteinExistence type="predicted"/>
<accession>A0A4S4K2G1</accession>
<evidence type="ECO:0000313" key="1">
    <source>
        <dbReference type="EMBL" id="THG91843.1"/>
    </source>
</evidence>
<name>A0A4S4K2G1_ALKAL</name>
<comment type="caution">
    <text evidence="1">The sequence shown here is derived from an EMBL/GenBank/DDBJ whole genome shotgun (WGS) entry which is preliminary data.</text>
</comment>
<evidence type="ECO:0000313" key="2">
    <source>
        <dbReference type="Proteomes" id="UP000297014"/>
    </source>
</evidence>
<organism evidence="1 2">
    <name type="scientific">Alkalihalobacillus alcalophilus ATCC 27647 = CGMCC 1.3604</name>
    <dbReference type="NCBI Taxonomy" id="1218173"/>
    <lineage>
        <taxon>Bacteria</taxon>
        <taxon>Bacillati</taxon>
        <taxon>Bacillota</taxon>
        <taxon>Bacilli</taxon>
        <taxon>Bacillales</taxon>
        <taxon>Bacillaceae</taxon>
        <taxon>Alkalihalobacillus</taxon>
    </lineage>
</organism>
<protein>
    <submittedName>
        <fullName evidence="1">Uncharacterized protein</fullName>
    </submittedName>
</protein>
<sequence length="57" mass="6566">MATKELENRLEDLKAEYLRIQFDLEKVESVGGNIGPLEQKLTKVEADIQEVHKQLRA</sequence>
<reference evidence="1 2" key="1">
    <citation type="submission" date="2014-01" db="EMBL/GenBank/DDBJ databases">
        <title>Draft genome sequencing of Bacillus alcalophilus CGMCC 1.3604.</title>
        <authorList>
            <person name="Yang J."/>
            <person name="Diao L."/>
            <person name="Yang S."/>
        </authorList>
    </citation>
    <scope>NUCLEOTIDE SEQUENCE [LARGE SCALE GENOMIC DNA]</scope>
    <source>
        <strain evidence="1 2">CGMCC 1.3604</strain>
    </source>
</reference>
<dbReference type="Proteomes" id="UP000297014">
    <property type="component" value="Unassembled WGS sequence"/>
</dbReference>
<gene>
    <name evidence="1" type="ORF">AJ85_01245</name>
</gene>
<dbReference type="Gene3D" id="1.20.1480.30">
    <property type="entry name" value="Designed four-helix bundle protein"/>
    <property type="match status" value="1"/>
</dbReference>
<dbReference type="AlphaFoldDB" id="A0A4S4K2G1"/>
<dbReference type="EMBL" id="JALP01000041">
    <property type="protein sequence ID" value="THG91843.1"/>
    <property type="molecule type" value="Genomic_DNA"/>
</dbReference>